<sequence length="317" mass="38488">MSLKIEEIYQEILTGERKRFPNGTWSKDEKRESVKRVTRYLIEEVLEWDDNQIKENWKLHFIQKKKLGGVCSLYFKDSPFKMLDFVYPNRFSKWDLKHIPRKSWTREIALENLRDWIENKEQLSKEQILDVCDRSWLYDRGLDSPLQMFWNGSRFKMLDDAYPNQFTERDFVKVTQNYWGSKYKSLKIFKEIIKEKNMSENDIKEQYCLRWIIKNGLRTPVRKFWNDSPYQMLNEAYPHQFLKSDLKNAPNGTWDNKEDSLQEIKRRVDREALSISQIYKFGIVKWVKVNKLTRPVEKHWKGNTLVMLKELFSENNI</sequence>
<proteinExistence type="predicted"/>
<dbReference type="InterPro" id="IPR025119">
    <property type="entry name" value="DUF4046"/>
</dbReference>
<protein>
    <recommendedName>
        <fullName evidence="1">DUF4046 domain-containing protein</fullName>
    </recommendedName>
</protein>
<dbReference type="EMBL" id="AHFL01000093">
    <property type="protein sequence ID" value="EOO57682.1"/>
    <property type="molecule type" value="Genomic_DNA"/>
</dbReference>
<evidence type="ECO:0000259" key="1">
    <source>
        <dbReference type="Pfam" id="PF13255"/>
    </source>
</evidence>
<name>A0A9W5PXL3_BACCE</name>
<dbReference type="AlphaFoldDB" id="A0A9W5PXL3"/>
<organism evidence="2 3">
    <name type="scientific">Bacillus cereus VD196</name>
    <dbReference type="NCBI Taxonomy" id="1053243"/>
    <lineage>
        <taxon>Bacteria</taxon>
        <taxon>Bacillati</taxon>
        <taxon>Bacillota</taxon>
        <taxon>Bacilli</taxon>
        <taxon>Bacillales</taxon>
        <taxon>Bacillaceae</taxon>
        <taxon>Bacillus</taxon>
        <taxon>Bacillus cereus group</taxon>
    </lineage>
</organism>
<evidence type="ECO:0000313" key="2">
    <source>
        <dbReference type="EMBL" id="EOO57682.1"/>
    </source>
</evidence>
<accession>A0A9W5PXL3</accession>
<evidence type="ECO:0000313" key="3">
    <source>
        <dbReference type="Proteomes" id="UP000014023"/>
    </source>
</evidence>
<reference evidence="2 3" key="1">
    <citation type="submission" date="2012-12" db="EMBL/GenBank/DDBJ databases">
        <title>The Genome Sequence of Bacillus cereus VD196.</title>
        <authorList>
            <consortium name="The Broad Institute Genome Sequencing Platform"/>
            <consortium name="The Broad Institute Genome Sequencing Center for Infectious Disease"/>
            <person name="Feldgarden M."/>
            <person name="Van der Auwera G.A."/>
            <person name="Mahillon J."/>
            <person name="Duprez V."/>
            <person name="Timmery S."/>
            <person name="Mattelet C."/>
            <person name="Dierick K."/>
            <person name="Sun M."/>
            <person name="Yu Z."/>
            <person name="Zhu L."/>
            <person name="Hu X."/>
            <person name="Shank E.B."/>
            <person name="Swiecicka I."/>
            <person name="Hansen B.M."/>
            <person name="Andrup L."/>
            <person name="Walker B."/>
            <person name="Young S.K."/>
            <person name="Zeng Q."/>
            <person name="Gargeya S."/>
            <person name="Fitzgerald M."/>
            <person name="Haas B."/>
            <person name="Abouelleil A."/>
            <person name="Alvarado L."/>
            <person name="Arachchi H.M."/>
            <person name="Berlin A.M."/>
            <person name="Chapman S.B."/>
            <person name="Dewar J."/>
            <person name="Goldberg J."/>
            <person name="Griggs A."/>
            <person name="Gujja S."/>
            <person name="Hansen M."/>
            <person name="Howarth C."/>
            <person name="Imamovic A."/>
            <person name="Larimer J."/>
            <person name="McCowan C."/>
            <person name="Murphy C."/>
            <person name="Neiman D."/>
            <person name="Pearson M."/>
            <person name="Priest M."/>
            <person name="Roberts A."/>
            <person name="Saif S."/>
            <person name="Shea T."/>
            <person name="Sisk P."/>
            <person name="Sykes S."/>
            <person name="Wortman J."/>
            <person name="Nusbaum C."/>
            <person name="Birren B."/>
        </authorList>
    </citation>
    <scope>NUCLEOTIDE SEQUENCE [LARGE SCALE GENOMIC DNA]</scope>
    <source>
        <strain evidence="2 3">VD196</strain>
    </source>
</reference>
<comment type="caution">
    <text evidence="2">The sequence shown here is derived from an EMBL/GenBank/DDBJ whole genome shotgun (WGS) entry which is preliminary data.</text>
</comment>
<feature type="domain" description="DUF4046" evidence="1">
    <location>
        <begin position="5"/>
        <end position="90"/>
    </location>
</feature>
<dbReference type="Proteomes" id="UP000014023">
    <property type="component" value="Unassembled WGS sequence"/>
</dbReference>
<dbReference type="Pfam" id="PF13255">
    <property type="entry name" value="DUF4046"/>
    <property type="match status" value="1"/>
</dbReference>
<gene>
    <name evidence="2" type="ORF">IKE_06322</name>
</gene>